<sequence length="264" mass="28893">MKATNSSGTITVVMRRRVTGDYEGDLKTLDALLPVIAGERRTLAKIIFSRMQSGTTVIWEIEHDPAAGLNPKAVELYTKVSVLTRCESGPLPNTFTIQPSVPAWACTVAYQAGKLDTSGMACRRHADIRFTDPAVTSFLEGVHLDAIREGIRLTREGARKNKSNRKLNAIVSPLLNLGRTLQEAAIIASGLAKVKVPLLHSAAVLIRLANMDYSSLNSLFICVLLDKKHALPYKIIDALVFHSIRLSKTYMARRAGDAEKLSVL</sequence>
<dbReference type="PANTHER" id="PTHR12821:SF0">
    <property type="entry name" value="BYSTIN"/>
    <property type="match status" value="1"/>
</dbReference>
<dbReference type="InParanoid" id="S8FP90"/>
<dbReference type="GO" id="GO:0006364">
    <property type="term" value="P:rRNA processing"/>
    <property type="evidence" value="ECO:0007669"/>
    <property type="project" value="TreeGrafter"/>
</dbReference>
<organism evidence="2 3">
    <name type="scientific">Fomitopsis schrenkii</name>
    <name type="common">Brown rot fungus</name>
    <dbReference type="NCBI Taxonomy" id="2126942"/>
    <lineage>
        <taxon>Eukaryota</taxon>
        <taxon>Fungi</taxon>
        <taxon>Dikarya</taxon>
        <taxon>Basidiomycota</taxon>
        <taxon>Agaricomycotina</taxon>
        <taxon>Agaricomycetes</taxon>
        <taxon>Polyporales</taxon>
        <taxon>Fomitopsis</taxon>
    </lineage>
</organism>
<evidence type="ECO:0000256" key="1">
    <source>
        <dbReference type="ARBA" id="ARBA00007114"/>
    </source>
</evidence>
<dbReference type="OrthoDB" id="2192561at2759"/>
<evidence type="ECO:0000313" key="3">
    <source>
        <dbReference type="Proteomes" id="UP000015241"/>
    </source>
</evidence>
<accession>S8FP90</accession>
<dbReference type="InterPro" id="IPR007955">
    <property type="entry name" value="Bystin"/>
</dbReference>
<comment type="similarity">
    <text evidence="1">Belongs to the bystin family.</text>
</comment>
<dbReference type="GO" id="GO:0005730">
    <property type="term" value="C:nucleolus"/>
    <property type="evidence" value="ECO:0007669"/>
    <property type="project" value="TreeGrafter"/>
</dbReference>
<proteinExistence type="inferred from homology"/>
<dbReference type="GO" id="GO:0030515">
    <property type="term" value="F:snoRNA binding"/>
    <property type="evidence" value="ECO:0007669"/>
    <property type="project" value="TreeGrafter"/>
</dbReference>
<dbReference type="eggNOG" id="KOG3871">
    <property type="taxonomic scope" value="Eukaryota"/>
</dbReference>
<protein>
    <submittedName>
        <fullName evidence="2">Uncharacterized protein</fullName>
    </submittedName>
</protein>
<dbReference type="EMBL" id="KE504131">
    <property type="protein sequence ID" value="EPT03096.1"/>
    <property type="molecule type" value="Genomic_DNA"/>
</dbReference>
<dbReference type="AlphaFoldDB" id="S8FP90"/>
<dbReference type="STRING" id="743788.S8FP90"/>
<reference evidence="2 3" key="1">
    <citation type="journal article" date="2012" name="Science">
        <title>The Paleozoic origin of enzymatic lignin decomposition reconstructed from 31 fungal genomes.</title>
        <authorList>
            <person name="Floudas D."/>
            <person name="Binder M."/>
            <person name="Riley R."/>
            <person name="Barry K."/>
            <person name="Blanchette R.A."/>
            <person name="Henrissat B."/>
            <person name="Martinez A.T."/>
            <person name="Otillar R."/>
            <person name="Spatafora J.W."/>
            <person name="Yadav J.S."/>
            <person name="Aerts A."/>
            <person name="Benoit I."/>
            <person name="Boyd A."/>
            <person name="Carlson A."/>
            <person name="Copeland A."/>
            <person name="Coutinho P.M."/>
            <person name="de Vries R.P."/>
            <person name="Ferreira P."/>
            <person name="Findley K."/>
            <person name="Foster B."/>
            <person name="Gaskell J."/>
            <person name="Glotzer D."/>
            <person name="Gorecki P."/>
            <person name="Heitman J."/>
            <person name="Hesse C."/>
            <person name="Hori C."/>
            <person name="Igarashi K."/>
            <person name="Jurgens J.A."/>
            <person name="Kallen N."/>
            <person name="Kersten P."/>
            <person name="Kohler A."/>
            <person name="Kuees U."/>
            <person name="Kumar T.K.A."/>
            <person name="Kuo A."/>
            <person name="LaButti K."/>
            <person name="Larrondo L.F."/>
            <person name="Lindquist E."/>
            <person name="Ling A."/>
            <person name="Lombard V."/>
            <person name="Lucas S."/>
            <person name="Lundell T."/>
            <person name="Martin R."/>
            <person name="McLaughlin D.J."/>
            <person name="Morgenstern I."/>
            <person name="Morin E."/>
            <person name="Murat C."/>
            <person name="Nagy L.G."/>
            <person name="Nolan M."/>
            <person name="Ohm R.A."/>
            <person name="Patyshakuliyeva A."/>
            <person name="Rokas A."/>
            <person name="Ruiz-Duenas F.J."/>
            <person name="Sabat G."/>
            <person name="Salamov A."/>
            <person name="Samejima M."/>
            <person name="Schmutz J."/>
            <person name="Slot J.C."/>
            <person name="St John F."/>
            <person name="Stenlid J."/>
            <person name="Sun H."/>
            <person name="Sun S."/>
            <person name="Syed K."/>
            <person name="Tsang A."/>
            <person name="Wiebenga A."/>
            <person name="Young D."/>
            <person name="Pisabarro A."/>
            <person name="Eastwood D.C."/>
            <person name="Martin F."/>
            <person name="Cullen D."/>
            <person name="Grigoriev I.V."/>
            <person name="Hibbett D.S."/>
        </authorList>
    </citation>
    <scope>NUCLEOTIDE SEQUENCE</scope>
    <source>
        <strain evidence="3">FP-58527</strain>
    </source>
</reference>
<dbReference type="GO" id="GO:0030688">
    <property type="term" value="C:preribosome, small subunit precursor"/>
    <property type="evidence" value="ECO:0007669"/>
    <property type="project" value="TreeGrafter"/>
</dbReference>
<gene>
    <name evidence="2" type="ORF">FOMPIDRAFT_1047087</name>
</gene>
<dbReference type="GO" id="GO:0005737">
    <property type="term" value="C:cytoplasm"/>
    <property type="evidence" value="ECO:0007669"/>
    <property type="project" value="TreeGrafter"/>
</dbReference>
<dbReference type="PANTHER" id="PTHR12821">
    <property type="entry name" value="BYSTIN"/>
    <property type="match status" value="1"/>
</dbReference>
<evidence type="ECO:0000313" key="2">
    <source>
        <dbReference type="EMBL" id="EPT03096.1"/>
    </source>
</evidence>
<keyword evidence="3" id="KW-1185">Reference proteome</keyword>
<dbReference type="Proteomes" id="UP000015241">
    <property type="component" value="Unassembled WGS sequence"/>
</dbReference>
<dbReference type="Pfam" id="PF05291">
    <property type="entry name" value="Bystin"/>
    <property type="match status" value="1"/>
</dbReference>
<dbReference type="HOGENOM" id="CLU_073632_0_0_1"/>
<name>S8FP90_FOMSC</name>